<feature type="region of interest" description="Disordered" evidence="1">
    <location>
        <begin position="21"/>
        <end position="46"/>
    </location>
</feature>
<dbReference type="PANTHER" id="PTHR10948:SF23">
    <property type="entry name" value="TRANSPOSASE INSI FOR INSERTION SEQUENCE ELEMENT IS30A-RELATED"/>
    <property type="match status" value="1"/>
</dbReference>
<protein>
    <submittedName>
        <fullName evidence="2">IS30 family transposase</fullName>
    </submittedName>
</protein>
<dbReference type="PANTHER" id="PTHR10948">
    <property type="entry name" value="TRANSPOSASE"/>
    <property type="match status" value="1"/>
</dbReference>
<dbReference type="GO" id="GO:0005829">
    <property type="term" value="C:cytosol"/>
    <property type="evidence" value="ECO:0007669"/>
    <property type="project" value="TreeGrafter"/>
</dbReference>
<dbReference type="EMBL" id="AAAGZE010000100">
    <property type="protein sequence ID" value="EAC1534938.1"/>
    <property type="molecule type" value="Genomic_DNA"/>
</dbReference>
<dbReference type="AlphaFoldDB" id="A0A3K2YW76"/>
<feature type="compositionally biased region" description="Polar residues" evidence="1">
    <location>
        <begin position="21"/>
        <end position="33"/>
    </location>
</feature>
<accession>A0A3K2YW76</accession>
<gene>
    <name evidence="2" type="ORF">D9J61_23425</name>
</gene>
<dbReference type="InterPro" id="IPR012337">
    <property type="entry name" value="RNaseH-like_sf"/>
</dbReference>
<feature type="non-terminal residue" evidence="2">
    <location>
        <position position="1"/>
    </location>
</feature>
<evidence type="ECO:0000313" key="3">
    <source>
        <dbReference type="Proteomes" id="UP000382540"/>
    </source>
</evidence>
<proteinExistence type="predicted"/>
<name>A0A3K2YW76_ECOLX</name>
<sequence length="46" mass="5234">RHLEFTVSAGVKVYFCDPQSPWQRGTNENTNGLIRQYLNRPGNPGD</sequence>
<evidence type="ECO:0000256" key="1">
    <source>
        <dbReference type="SAM" id="MobiDB-lite"/>
    </source>
</evidence>
<dbReference type="SUPFAM" id="SSF53098">
    <property type="entry name" value="Ribonuclease H-like"/>
    <property type="match status" value="1"/>
</dbReference>
<dbReference type="Proteomes" id="UP000382540">
    <property type="component" value="Unassembled WGS sequence"/>
</dbReference>
<dbReference type="GO" id="GO:0004803">
    <property type="term" value="F:transposase activity"/>
    <property type="evidence" value="ECO:0007669"/>
    <property type="project" value="TreeGrafter"/>
</dbReference>
<comment type="caution">
    <text evidence="2">The sequence shown here is derived from an EMBL/GenBank/DDBJ whole genome shotgun (WGS) entry which is preliminary data.</text>
</comment>
<organism evidence="2 3">
    <name type="scientific">Escherichia coli</name>
    <dbReference type="NCBI Taxonomy" id="562"/>
    <lineage>
        <taxon>Bacteria</taxon>
        <taxon>Pseudomonadati</taxon>
        <taxon>Pseudomonadota</taxon>
        <taxon>Gammaproteobacteria</taxon>
        <taxon>Enterobacterales</taxon>
        <taxon>Enterobacteriaceae</taxon>
        <taxon>Escherichia</taxon>
    </lineage>
</organism>
<dbReference type="InterPro" id="IPR051917">
    <property type="entry name" value="Transposase-Integrase"/>
</dbReference>
<evidence type="ECO:0000313" key="2">
    <source>
        <dbReference type="EMBL" id="EAC1534938.1"/>
    </source>
</evidence>
<dbReference type="GO" id="GO:0032196">
    <property type="term" value="P:transposition"/>
    <property type="evidence" value="ECO:0007669"/>
    <property type="project" value="TreeGrafter"/>
</dbReference>
<reference evidence="2 3" key="1">
    <citation type="submission" date="2018-10" db="EMBL/GenBank/DDBJ databases">
        <authorList>
            <consortium name="NARMS: The National Antimicrobial Resistance Monitoring System"/>
        </authorList>
    </citation>
    <scope>NUCLEOTIDE SEQUENCE [LARGE SCALE GENOMIC DNA]</scope>
    <source>
        <strain evidence="2 3">CVM N17EC1330</strain>
    </source>
</reference>